<name>A0A0A9GEZ5_ARUDO</name>
<accession>A0A0A9GEZ5</accession>
<organism evidence="1">
    <name type="scientific">Arundo donax</name>
    <name type="common">Giant reed</name>
    <name type="synonym">Donax arundinaceus</name>
    <dbReference type="NCBI Taxonomy" id="35708"/>
    <lineage>
        <taxon>Eukaryota</taxon>
        <taxon>Viridiplantae</taxon>
        <taxon>Streptophyta</taxon>
        <taxon>Embryophyta</taxon>
        <taxon>Tracheophyta</taxon>
        <taxon>Spermatophyta</taxon>
        <taxon>Magnoliopsida</taxon>
        <taxon>Liliopsida</taxon>
        <taxon>Poales</taxon>
        <taxon>Poaceae</taxon>
        <taxon>PACMAD clade</taxon>
        <taxon>Arundinoideae</taxon>
        <taxon>Arundineae</taxon>
        <taxon>Arundo</taxon>
    </lineage>
</organism>
<reference evidence="1" key="1">
    <citation type="submission" date="2014-09" db="EMBL/GenBank/DDBJ databases">
        <authorList>
            <person name="Magalhaes I.L.F."/>
            <person name="Oliveira U."/>
            <person name="Santos F.R."/>
            <person name="Vidigal T.H.D.A."/>
            <person name="Brescovit A.D."/>
            <person name="Santos A.J."/>
        </authorList>
    </citation>
    <scope>NUCLEOTIDE SEQUENCE</scope>
    <source>
        <tissue evidence="1">Shoot tissue taken approximately 20 cm above the soil surface</tissue>
    </source>
</reference>
<dbReference type="EMBL" id="GBRH01176800">
    <property type="protein sequence ID" value="JAE21096.1"/>
    <property type="molecule type" value="Transcribed_RNA"/>
</dbReference>
<evidence type="ECO:0000313" key="1">
    <source>
        <dbReference type="EMBL" id="JAE21096.1"/>
    </source>
</evidence>
<sequence length="26" mass="3021">MLRTSFCTLISRIGFDCFFSDAMSDR</sequence>
<reference evidence="1" key="2">
    <citation type="journal article" date="2015" name="Data Brief">
        <title>Shoot transcriptome of the giant reed, Arundo donax.</title>
        <authorList>
            <person name="Barrero R.A."/>
            <person name="Guerrero F.D."/>
            <person name="Moolhuijzen P."/>
            <person name="Goolsby J.A."/>
            <person name="Tidwell J."/>
            <person name="Bellgard S.E."/>
            <person name="Bellgard M.I."/>
        </authorList>
    </citation>
    <scope>NUCLEOTIDE SEQUENCE</scope>
    <source>
        <tissue evidence="1">Shoot tissue taken approximately 20 cm above the soil surface</tissue>
    </source>
</reference>
<proteinExistence type="predicted"/>
<dbReference type="AlphaFoldDB" id="A0A0A9GEZ5"/>
<protein>
    <submittedName>
        <fullName evidence="1">Uncharacterized protein</fullName>
    </submittedName>
</protein>